<dbReference type="Proteomes" id="UP000019149">
    <property type="component" value="Unassembled WGS sequence"/>
</dbReference>
<dbReference type="GeneID" id="36341150"/>
<gene>
    <name evidence="1" type="ORF">EGR_05435</name>
</gene>
<organism evidence="1 2">
    <name type="scientific">Echinococcus granulosus</name>
    <name type="common">Hydatid tapeworm</name>
    <dbReference type="NCBI Taxonomy" id="6210"/>
    <lineage>
        <taxon>Eukaryota</taxon>
        <taxon>Metazoa</taxon>
        <taxon>Spiralia</taxon>
        <taxon>Lophotrochozoa</taxon>
        <taxon>Platyhelminthes</taxon>
        <taxon>Cestoda</taxon>
        <taxon>Eucestoda</taxon>
        <taxon>Cyclophyllidea</taxon>
        <taxon>Taeniidae</taxon>
        <taxon>Echinococcus</taxon>
        <taxon>Echinococcus granulosus group</taxon>
    </lineage>
</organism>
<comment type="caution">
    <text evidence="1">The sequence shown here is derived from an EMBL/GenBank/DDBJ whole genome shotgun (WGS) entry which is preliminary data.</text>
</comment>
<evidence type="ECO:0000313" key="1">
    <source>
        <dbReference type="EMBL" id="EUB59673.1"/>
    </source>
</evidence>
<name>W6UEZ3_ECHGR</name>
<accession>W6UEZ3</accession>
<dbReference type="CTD" id="36341150"/>
<dbReference type="KEGG" id="egl:EGR_05435"/>
<dbReference type="AlphaFoldDB" id="W6UEZ3"/>
<proteinExistence type="predicted"/>
<evidence type="ECO:0000313" key="2">
    <source>
        <dbReference type="Proteomes" id="UP000019149"/>
    </source>
</evidence>
<dbReference type="EMBL" id="APAU02000040">
    <property type="protein sequence ID" value="EUB59673.1"/>
    <property type="molecule type" value="Genomic_DNA"/>
</dbReference>
<sequence length="209" mass="23593">MKGSEMDRYVNDFLTHCDLIDRRFYIQNEGKECEISSWNSKETYKLPDCCAMTQCDGFGNFAPLKKGTVIPLLAAFKQNFYATKMKLVEIASPKVGIKTTRWVSKAFGFQHLDAIIFKRGIIVCGRALRFYEITPISILLPLNSSTNSSSDNSIILTETSQMLNISQMLVVSDKSFITSCSTASFHISYFDLPALCKISRNHKQGHHSH</sequence>
<keyword evidence="2" id="KW-1185">Reference proteome</keyword>
<reference evidence="1 2" key="1">
    <citation type="journal article" date="2013" name="Nat. Genet.">
        <title>The genome of the hydatid tapeworm Echinococcus granulosus.</title>
        <authorList>
            <person name="Zheng H."/>
            <person name="Zhang W."/>
            <person name="Zhang L."/>
            <person name="Zhang Z."/>
            <person name="Li J."/>
            <person name="Lu G."/>
            <person name="Zhu Y."/>
            <person name="Wang Y."/>
            <person name="Huang Y."/>
            <person name="Liu J."/>
            <person name="Kang H."/>
            <person name="Chen J."/>
            <person name="Wang L."/>
            <person name="Chen A."/>
            <person name="Yu S."/>
            <person name="Gao Z."/>
            <person name="Jin L."/>
            <person name="Gu W."/>
            <person name="Wang Z."/>
            <person name="Zhao L."/>
            <person name="Shi B."/>
            <person name="Wen H."/>
            <person name="Lin R."/>
            <person name="Jones M.K."/>
            <person name="Brejova B."/>
            <person name="Vinar T."/>
            <person name="Zhao G."/>
            <person name="McManus D.P."/>
            <person name="Chen Z."/>
            <person name="Zhou Y."/>
            <person name="Wang S."/>
        </authorList>
    </citation>
    <scope>NUCLEOTIDE SEQUENCE [LARGE SCALE GENOMIC DNA]</scope>
</reference>
<protein>
    <submittedName>
        <fullName evidence="1">Uncharacterized protein</fullName>
    </submittedName>
</protein>
<dbReference type="RefSeq" id="XP_024350869.1">
    <property type="nucleotide sequence ID" value="XM_024494684.1"/>
</dbReference>